<evidence type="ECO:0000256" key="2">
    <source>
        <dbReference type="ARBA" id="ARBA00023125"/>
    </source>
</evidence>
<evidence type="ECO:0000313" key="5">
    <source>
        <dbReference type="EMBL" id="MBT1159665.1"/>
    </source>
</evidence>
<dbReference type="AlphaFoldDB" id="A0A9X1AGT6"/>
<evidence type="ECO:0000313" key="6">
    <source>
        <dbReference type="Proteomes" id="UP001138921"/>
    </source>
</evidence>
<sequence>MNAPHKPSTFLAVTQLPAKDAPIPGERCVTNLVVLVLPGFSQLCLASFVEPLRLANSLGGSDLFRWRIISLDGKAVECASGISVGVTNSLADVEQSLAPDVSLVLCAGEGVESLRAHQLRSTLRRIVRAKVPIYALGTATWLLADAAVLGKARCTIHWSRIASLSETFEDLYVDDALFVRNGQIVTCAGEFAAFDLAIDLIQQRSGDQLASNICQHVAADRWRDGCSYQSVPPGLRYSGPGKRLLPIIKLMEANLEEPLTLEQVSRQVALSRRQIERLFERHLSRTPFQHYLALRMAKARQLVKMTDMPIIKVAMACGFVSSSHFSKTFRDHFGQQPTELRLAKPLERQTGLQR</sequence>
<evidence type="ECO:0000259" key="4">
    <source>
        <dbReference type="PROSITE" id="PS01124"/>
    </source>
</evidence>
<keyword evidence="6" id="KW-1185">Reference proteome</keyword>
<dbReference type="PANTHER" id="PTHR43280:SF2">
    <property type="entry name" value="HTH-TYPE TRANSCRIPTIONAL REGULATOR EXSA"/>
    <property type="match status" value="1"/>
</dbReference>
<comment type="caution">
    <text evidence="5">The sequence shown here is derived from an EMBL/GenBank/DDBJ whole genome shotgun (WGS) entry which is preliminary data.</text>
</comment>
<keyword evidence="2" id="KW-0238">DNA-binding</keyword>
<accession>A0A9X1AGT6</accession>
<evidence type="ECO:0000256" key="1">
    <source>
        <dbReference type="ARBA" id="ARBA00023015"/>
    </source>
</evidence>
<dbReference type="InterPro" id="IPR018060">
    <property type="entry name" value="HTH_AraC"/>
</dbReference>
<feature type="domain" description="HTH araC/xylS-type" evidence="4">
    <location>
        <begin position="245"/>
        <end position="343"/>
    </location>
</feature>
<dbReference type="Pfam" id="PF01965">
    <property type="entry name" value="DJ-1_PfpI"/>
    <property type="match status" value="1"/>
</dbReference>
<dbReference type="SUPFAM" id="SSF52317">
    <property type="entry name" value="Class I glutamine amidotransferase-like"/>
    <property type="match status" value="1"/>
</dbReference>
<reference evidence="5" key="1">
    <citation type="journal article" date="2021" name="Microorganisms">
        <title>Phylogenomic Reconstruction and Metabolic Potential of the Genus Aminobacter.</title>
        <authorList>
            <person name="Artuso I."/>
            <person name="Turrini P."/>
            <person name="Pirolo M."/>
            <person name="Lugli G.A."/>
            <person name="Ventura M."/>
            <person name="Visca P."/>
        </authorList>
    </citation>
    <scope>NUCLEOTIDE SEQUENCE</scope>
    <source>
        <strain evidence="5">LMG 26462</strain>
    </source>
</reference>
<dbReference type="InterPro" id="IPR009057">
    <property type="entry name" value="Homeodomain-like_sf"/>
</dbReference>
<dbReference type="GO" id="GO:0003700">
    <property type="term" value="F:DNA-binding transcription factor activity"/>
    <property type="evidence" value="ECO:0007669"/>
    <property type="project" value="InterPro"/>
</dbReference>
<keyword evidence="3" id="KW-0804">Transcription</keyword>
<dbReference type="EMBL" id="JAFLWW010000013">
    <property type="protein sequence ID" value="MBT1159665.1"/>
    <property type="molecule type" value="Genomic_DNA"/>
</dbReference>
<dbReference type="RefSeq" id="WP_214393476.1">
    <property type="nucleotide sequence ID" value="NZ_JAFLWW010000013.1"/>
</dbReference>
<dbReference type="GO" id="GO:0043565">
    <property type="term" value="F:sequence-specific DNA binding"/>
    <property type="evidence" value="ECO:0007669"/>
    <property type="project" value="InterPro"/>
</dbReference>
<dbReference type="SUPFAM" id="SSF46689">
    <property type="entry name" value="Homeodomain-like"/>
    <property type="match status" value="2"/>
</dbReference>
<reference evidence="5" key="2">
    <citation type="submission" date="2021-03" db="EMBL/GenBank/DDBJ databases">
        <authorList>
            <person name="Artuso I."/>
            <person name="Turrini P."/>
            <person name="Pirolo M."/>
            <person name="Lugli G.A."/>
            <person name="Ventura M."/>
            <person name="Visca P."/>
        </authorList>
    </citation>
    <scope>NUCLEOTIDE SEQUENCE</scope>
    <source>
        <strain evidence="5">LMG 26462</strain>
    </source>
</reference>
<dbReference type="CDD" id="cd03136">
    <property type="entry name" value="GATase1_AraC_ArgR_like"/>
    <property type="match status" value="1"/>
</dbReference>
<gene>
    <name evidence="5" type="ORF">J1C56_29370</name>
</gene>
<organism evidence="5 6">
    <name type="scientific">Aminobacter anthyllidis</name>
    <dbReference type="NCBI Taxonomy" id="1035067"/>
    <lineage>
        <taxon>Bacteria</taxon>
        <taxon>Pseudomonadati</taxon>
        <taxon>Pseudomonadota</taxon>
        <taxon>Alphaproteobacteria</taxon>
        <taxon>Hyphomicrobiales</taxon>
        <taxon>Phyllobacteriaceae</taxon>
        <taxon>Aminobacter</taxon>
    </lineage>
</organism>
<evidence type="ECO:0000256" key="3">
    <source>
        <dbReference type="ARBA" id="ARBA00023163"/>
    </source>
</evidence>
<dbReference type="InterPro" id="IPR020449">
    <property type="entry name" value="Tscrpt_reg_AraC-type_HTH"/>
</dbReference>
<dbReference type="Proteomes" id="UP001138921">
    <property type="component" value="Unassembled WGS sequence"/>
</dbReference>
<proteinExistence type="predicted"/>
<name>A0A9X1AGT6_9HYPH</name>
<protein>
    <submittedName>
        <fullName evidence="5">GlxA family transcriptional regulator</fullName>
    </submittedName>
</protein>
<dbReference type="Gene3D" id="3.40.50.880">
    <property type="match status" value="1"/>
</dbReference>
<dbReference type="SMART" id="SM00342">
    <property type="entry name" value="HTH_ARAC"/>
    <property type="match status" value="1"/>
</dbReference>
<dbReference type="Gene3D" id="1.10.10.60">
    <property type="entry name" value="Homeodomain-like"/>
    <property type="match status" value="1"/>
</dbReference>
<dbReference type="PANTHER" id="PTHR43280">
    <property type="entry name" value="ARAC-FAMILY TRANSCRIPTIONAL REGULATOR"/>
    <property type="match status" value="1"/>
</dbReference>
<dbReference type="InterPro" id="IPR002818">
    <property type="entry name" value="DJ-1/PfpI"/>
</dbReference>
<keyword evidence="1" id="KW-0805">Transcription regulation</keyword>
<dbReference type="Pfam" id="PF12833">
    <property type="entry name" value="HTH_18"/>
    <property type="match status" value="1"/>
</dbReference>
<dbReference type="PROSITE" id="PS01124">
    <property type="entry name" value="HTH_ARAC_FAMILY_2"/>
    <property type="match status" value="1"/>
</dbReference>
<dbReference type="PRINTS" id="PR00032">
    <property type="entry name" value="HTHARAC"/>
</dbReference>
<dbReference type="InterPro" id="IPR029062">
    <property type="entry name" value="Class_I_gatase-like"/>
</dbReference>